<dbReference type="EMBL" id="JAJTJA010000007">
    <property type="protein sequence ID" value="KAH8696376.1"/>
    <property type="molecule type" value="Genomic_DNA"/>
</dbReference>
<dbReference type="AlphaFoldDB" id="A0AAD4KPL9"/>
<name>A0AAD4KPL9_9EURO</name>
<organism evidence="3 4">
    <name type="scientific">Talaromyces proteolyticus</name>
    <dbReference type="NCBI Taxonomy" id="1131652"/>
    <lineage>
        <taxon>Eukaryota</taxon>
        <taxon>Fungi</taxon>
        <taxon>Dikarya</taxon>
        <taxon>Ascomycota</taxon>
        <taxon>Pezizomycotina</taxon>
        <taxon>Eurotiomycetes</taxon>
        <taxon>Eurotiomycetidae</taxon>
        <taxon>Eurotiales</taxon>
        <taxon>Trichocomaceae</taxon>
        <taxon>Talaromyces</taxon>
        <taxon>Talaromyces sect. Bacilispori</taxon>
    </lineage>
</organism>
<sequence length="292" mass="33579">MNNAIPSDIWETKRILITKLYKDEEWPLKHVIKLIRTSEFCPSETQLRSRLKKWHITKPSRKKYGSHKTRSEKRTSPEGSQSSPFLSCSSGDMKQKLPIVHLEPFQYDRNSRKHDSIPPEKEERSIPKLSSAEQHMLETQSGQYLTSLDTSVRQFPCTPGTVQDFLDRILLTSTPPKPSSHCTHECTENTALSEDKAIDSIFQWQTDSINANMDNLNSSGVKDQTDHDMEMASVAVMVRIHFNIQLSSRGAWVEFYRAKTQITCFTPRKLLLDPHVLRKRKGLESVVKGRQI</sequence>
<gene>
    <name evidence="3" type="ORF">BGW36DRAFT_428395</name>
</gene>
<feature type="compositionally biased region" description="Polar residues" evidence="1">
    <location>
        <begin position="77"/>
        <end position="91"/>
    </location>
</feature>
<accession>A0AAD4KPL9</accession>
<feature type="region of interest" description="Disordered" evidence="1">
    <location>
        <begin position="104"/>
        <end position="130"/>
    </location>
</feature>
<evidence type="ECO:0000313" key="4">
    <source>
        <dbReference type="Proteomes" id="UP001201262"/>
    </source>
</evidence>
<keyword evidence="4" id="KW-1185">Reference proteome</keyword>
<protein>
    <recommendedName>
        <fullName evidence="2">Clr5 domain-containing protein</fullName>
    </recommendedName>
</protein>
<comment type="caution">
    <text evidence="3">The sequence shown here is derived from an EMBL/GenBank/DDBJ whole genome shotgun (WGS) entry which is preliminary data.</text>
</comment>
<dbReference type="InterPro" id="IPR025676">
    <property type="entry name" value="Clr5_dom"/>
</dbReference>
<dbReference type="RefSeq" id="XP_046071313.1">
    <property type="nucleotide sequence ID" value="XM_046220545.1"/>
</dbReference>
<feature type="compositionally biased region" description="Basic residues" evidence="1">
    <location>
        <begin position="58"/>
        <end position="71"/>
    </location>
</feature>
<evidence type="ECO:0000313" key="3">
    <source>
        <dbReference type="EMBL" id="KAH8696376.1"/>
    </source>
</evidence>
<dbReference type="GeneID" id="70250832"/>
<proteinExistence type="predicted"/>
<evidence type="ECO:0000256" key="1">
    <source>
        <dbReference type="SAM" id="MobiDB-lite"/>
    </source>
</evidence>
<feature type="domain" description="Clr5" evidence="2">
    <location>
        <begin position="8"/>
        <end position="58"/>
    </location>
</feature>
<evidence type="ECO:0000259" key="2">
    <source>
        <dbReference type="Pfam" id="PF14420"/>
    </source>
</evidence>
<dbReference type="Pfam" id="PF14420">
    <property type="entry name" value="Clr5"/>
    <property type="match status" value="1"/>
</dbReference>
<feature type="compositionally biased region" description="Basic and acidic residues" evidence="1">
    <location>
        <begin position="109"/>
        <end position="126"/>
    </location>
</feature>
<feature type="region of interest" description="Disordered" evidence="1">
    <location>
        <begin position="58"/>
        <end position="91"/>
    </location>
</feature>
<reference evidence="3" key="1">
    <citation type="submission" date="2021-12" db="EMBL/GenBank/DDBJ databases">
        <title>Convergent genome expansion in fungi linked to evolution of root-endophyte symbiosis.</title>
        <authorList>
            <consortium name="DOE Joint Genome Institute"/>
            <person name="Ke Y.-H."/>
            <person name="Bonito G."/>
            <person name="Liao H.-L."/>
            <person name="Looney B."/>
            <person name="Rojas-Flechas A."/>
            <person name="Nash J."/>
            <person name="Hameed K."/>
            <person name="Schadt C."/>
            <person name="Martin F."/>
            <person name="Crous P.W."/>
            <person name="Miettinen O."/>
            <person name="Magnuson J.K."/>
            <person name="Labbe J."/>
            <person name="Jacobson D."/>
            <person name="Doktycz M.J."/>
            <person name="Veneault-Fourrey C."/>
            <person name="Kuo A."/>
            <person name="Mondo S."/>
            <person name="Calhoun S."/>
            <person name="Riley R."/>
            <person name="Ohm R."/>
            <person name="LaButti K."/>
            <person name="Andreopoulos B."/>
            <person name="Pangilinan J."/>
            <person name="Nolan M."/>
            <person name="Tritt A."/>
            <person name="Clum A."/>
            <person name="Lipzen A."/>
            <person name="Daum C."/>
            <person name="Barry K."/>
            <person name="Grigoriev I.V."/>
            <person name="Vilgalys R."/>
        </authorList>
    </citation>
    <scope>NUCLEOTIDE SEQUENCE</scope>
    <source>
        <strain evidence="3">PMI_201</strain>
    </source>
</reference>
<dbReference type="Proteomes" id="UP001201262">
    <property type="component" value="Unassembled WGS sequence"/>
</dbReference>